<evidence type="ECO:0000256" key="2">
    <source>
        <dbReference type="ARBA" id="ARBA00022614"/>
    </source>
</evidence>
<feature type="domain" description="Disease resistance protein winged helix" evidence="10">
    <location>
        <begin position="428"/>
        <end position="499"/>
    </location>
</feature>
<protein>
    <recommendedName>
        <fullName evidence="14">AAA+ ATPase domain-containing protein</fullName>
    </recommendedName>
</protein>
<dbReference type="Gene3D" id="1.10.8.430">
    <property type="entry name" value="Helical domain of apoptotic protease-activating factors"/>
    <property type="match status" value="1"/>
</dbReference>
<dbReference type="Pfam" id="PF23559">
    <property type="entry name" value="WHD_DRP"/>
    <property type="match status" value="2"/>
</dbReference>
<dbReference type="GO" id="GO:0043531">
    <property type="term" value="F:ADP binding"/>
    <property type="evidence" value="ECO:0007669"/>
    <property type="project" value="InterPro"/>
</dbReference>
<dbReference type="Pfam" id="PF18052">
    <property type="entry name" value="Rx_N"/>
    <property type="match status" value="2"/>
</dbReference>
<dbReference type="Pfam" id="PF00931">
    <property type="entry name" value="NB-ARC"/>
    <property type="match status" value="2"/>
</dbReference>
<dbReference type="InterPro" id="IPR044974">
    <property type="entry name" value="Disease_R_plants"/>
</dbReference>
<dbReference type="InterPro" id="IPR032675">
    <property type="entry name" value="LRR_dom_sf"/>
</dbReference>
<dbReference type="Gene3D" id="1.20.5.4130">
    <property type="match status" value="2"/>
</dbReference>
<dbReference type="FunFam" id="3.40.50.300:FF:001091">
    <property type="entry name" value="Probable disease resistance protein At1g61300"/>
    <property type="match status" value="2"/>
</dbReference>
<dbReference type="STRING" id="77586.A0A0D9X3J4"/>
<dbReference type="InterPro" id="IPR002182">
    <property type="entry name" value="NB-ARC"/>
</dbReference>
<evidence type="ECO:0000256" key="6">
    <source>
        <dbReference type="ARBA" id="ARBA00023054"/>
    </source>
</evidence>
<reference evidence="13" key="2">
    <citation type="submission" date="2013-12" db="EMBL/GenBank/DDBJ databases">
        <authorList>
            <person name="Yu Y."/>
            <person name="Lee S."/>
            <person name="de Baynast K."/>
            <person name="Wissotski M."/>
            <person name="Liu L."/>
            <person name="Talag J."/>
            <person name="Goicoechea J."/>
            <person name="Angelova A."/>
            <person name="Jetty R."/>
            <person name="Kudrna D."/>
            <person name="Golser W."/>
            <person name="Rivera L."/>
            <person name="Zhang J."/>
            <person name="Wing R."/>
        </authorList>
    </citation>
    <scope>NUCLEOTIDE SEQUENCE</scope>
</reference>
<evidence type="ECO:0000259" key="11">
    <source>
        <dbReference type="Pfam" id="PF23598"/>
    </source>
</evidence>
<dbReference type="Gene3D" id="3.40.50.300">
    <property type="entry name" value="P-loop containing nucleotide triphosphate hydrolases"/>
    <property type="match status" value="2"/>
</dbReference>
<evidence type="ECO:0008006" key="14">
    <source>
        <dbReference type="Google" id="ProtNLM"/>
    </source>
</evidence>
<evidence type="ECO:0000256" key="4">
    <source>
        <dbReference type="ARBA" id="ARBA00022741"/>
    </source>
</evidence>
<reference evidence="12 13" key="1">
    <citation type="submission" date="2012-08" db="EMBL/GenBank/DDBJ databases">
        <title>Oryza genome evolution.</title>
        <authorList>
            <person name="Wing R.A."/>
        </authorList>
    </citation>
    <scope>NUCLEOTIDE SEQUENCE</scope>
</reference>
<feature type="coiled-coil region" evidence="7">
    <location>
        <begin position="31"/>
        <end position="58"/>
    </location>
</feature>
<dbReference type="InterPro" id="IPR055414">
    <property type="entry name" value="LRR_R13L4/SHOC2-like"/>
</dbReference>
<dbReference type="InterPro" id="IPR038005">
    <property type="entry name" value="RX-like_CC"/>
</dbReference>
<dbReference type="FunFam" id="1.10.10.10:FF:000322">
    <property type="entry name" value="Probable disease resistance protein At1g63360"/>
    <property type="match status" value="2"/>
</dbReference>
<evidence type="ECO:0000313" key="13">
    <source>
        <dbReference type="Proteomes" id="UP000032180"/>
    </source>
</evidence>
<dbReference type="Gene3D" id="1.10.10.10">
    <property type="entry name" value="Winged helix-like DNA-binding domain superfamily/Winged helix DNA-binding domain"/>
    <property type="match status" value="2"/>
</dbReference>
<dbReference type="InterPro" id="IPR042197">
    <property type="entry name" value="Apaf_helical"/>
</dbReference>
<dbReference type="Proteomes" id="UP000032180">
    <property type="component" value="Chromosome 8"/>
</dbReference>
<feature type="domain" description="Disease resistance N-terminal" evidence="9">
    <location>
        <begin position="735"/>
        <end position="810"/>
    </location>
</feature>
<evidence type="ECO:0000259" key="8">
    <source>
        <dbReference type="Pfam" id="PF00931"/>
    </source>
</evidence>
<dbReference type="GO" id="GO:0009626">
    <property type="term" value="P:plant-type hypersensitive response"/>
    <property type="evidence" value="ECO:0007669"/>
    <property type="project" value="UniProtKB-ARBA"/>
</dbReference>
<sequence>MSEIVVTASKGAMNHLLAKLATLMGDEYKKLKGVRKEIVFLNNELSAMNALLEELADRDELDPLSTDWRNHIREMAYDIEDCIDDFMRQVASNRKGTKGGFHQKIARRLNKLRARHQIANQIQDIKARVVEASKRRKRYMLNDDRVSSSHVKPIDPRLSALYKETASLVGIDGPKEKLTKWLMGDEQERKVVSVVGLGGLGKTTLVKEVYRDIGGKFDCKAFVSVTQRPDMTVLLNSIISQIGQLKSSHSCSVEDLIDSLREYLQHKRYFVVIDDLWDPLTWEILSCAFPQNKQRSRVVVTTRNVTVAVACCCLDDCIFNMKPLNLQDSRRLFLNRIFGSQEDCPSQFEEVSEEILKRCGGLPLAILTISSLLASNRTRLKEEWEYIRNSLGSQFATNPTLEGMRQILDLSYKHLPHHLRACLLYLGMYPEDYVFMKSDLVRQWVAEGFVSNLQGLSAMDVGESFFNELINRSMVQPEWTGYNGNVLSCRVHDMMLDLIIKRCREDNFACVTYNSHDTTGPDRCHKVRRLSLNFCGAKDGEIPGSIDSLKQVRSLVVFRKTVYIPPLSKFRFLRVLVLIFFVDCINFEEGQEWSQMTAAKVDLTSISQLFQLRYLRIQSQRQHLQSSTYYIKMPSQIRGLQHLETMIISWGSVNRIPSNIFHLPCLSYLKLPPHTRLPDEIGNAKSLCTLQYFDILNNSLENIEGLGELTDVLQFHQRMNLEVAGLLVSASMGVVKLTGFLGLEWNKYTGLEKNMQFLRGELSAMVAFLDTMAVDDDELNEQAKQWRNQVREMTYDIEDRFDDFVHHFHGDEAAAIHKIINTLKMLWKGRQIANEIYELKHRVFEEDHCRKRYRLDDFCKITSPTSNHVDVDPRIAALYEEAEGLVGIDGSMKELVQLLSMGVNTDQQRQHKVVSIVGFGGLGKTTLAKHLYEKVGDEFECKAFVSVSQRPDIAGLLGRIQSKLKKTSSSQACEDIIDSIRSHLSNKRYIIVVDDLWDEEAWSIIKCAFPENRKGSRVIVTTRLEDVAILASGNHQGVYKMRPLVEEDERRLFCKRVFASEDGCPSQYKEVSTEILKKCAGLPLAIITIASMLACQPARIIQEWENIRNSLGSPFCINPNLEGMRRILNLSYKNLPPHLRTCLMYLGKYPEDQLISREDVVRQWMAEEFVSDSRGQDKEDVANSYFNELVNRGLVQPDYIDNGGGGD</sequence>
<feature type="domain" description="Disease resistance N-terminal" evidence="9">
    <location>
        <begin position="12"/>
        <end position="97"/>
    </location>
</feature>
<dbReference type="PANTHER" id="PTHR23155:SF906">
    <property type="entry name" value="OS08G0205100 PROTEIN"/>
    <property type="match status" value="1"/>
</dbReference>
<keyword evidence="3" id="KW-0677">Repeat</keyword>
<keyword evidence="2" id="KW-0433">Leucine-rich repeat</keyword>
<evidence type="ECO:0000256" key="7">
    <source>
        <dbReference type="SAM" id="Coils"/>
    </source>
</evidence>
<dbReference type="Pfam" id="PF23598">
    <property type="entry name" value="LRR_14"/>
    <property type="match status" value="1"/>
</dbReference>
<dbReference type="GO" id="GO:0042742">
    <property type="term" value="P:defense response to bacterium"/>
    <property type="evidence" value="ECO:0007669"/>
    <property type="project" value="UniProtKB-ARBA"/>
</dbReference>
<dbReference type="InterPro" id="IPR001611">
    <property type="entry name" value="Leu-rich_rpt"/>
</dbReference>
<dbReference type="EnsemblPlants" id="LPERR08G00670.1">
    <property type="protein sequence ID" value="LPERR08G00670.1"/>
    <property type="gene ID" value="LPERR08G00670"/>
</dbReference>
<dbReference type="InterPro" id="IPR058922">
    <property type="entry name" value="WHD_DRP"/>
</dbReference>
<keyword evidence="6 7" id="KW-0175">Coiled coil</keyword>
<evidence type="ECO:0000256" key="1">
    <source>
        <dbReference type="ARBA" id="ARBA00008894"/>
    </source>
</evidence>
<dbReference type="HOGENOM" id="CLU_000837_21_1_1"/>
<dbReference type="PRINTS" id="PR00364">
    <property type="entry name" value="DISEASERSIST"/>
</dbReference>
<feature type="domain" description="NB-ARC" evidence="8">
    <location>
        <begin position="908"/>
        <end position="1062"/>
    </location>
</feature>
<dbReference type="Gene3D" id="3.80.10.10">
    <property type="entry name" value="Ribonuclease Inhibitor"/>
    <property type="match status" value="1"/>
</dbReference>
<keyword evidence="5" id="KW-0611">Plant defense</keyword>
<dbReference type="eggNOG" id="KOG4658">
    <property type="taxonomic scope" value="Eukaryota"/>
</dbReference>
<dbReference type="PANTHER" id="PTHR23155">
    <property type="entry name" value="DISEASE RESISTANCE PROTEIN RP"/>
    <property type="match status" value="1"/>
</dbReference>
<dbReference type="SUPFAM" id="SSF52540">
    <property type="entry name" value="P-loop containing nucleoside triphosphate hydrolases"/>
    <property type="match status" value="2"/>
</dbReference>
<organism evidence="12 13">
    <name type="scientific">Leersia perrieri</name>
    <dbReference type="NCBI Taxonomy" id="77586"/>
    <lineage>
        <taxon>Eukaryota</taxon>
        <taxon>Viridiplantae</taxon>
        <taxon>Streptophyta</taxon>
        <taxon>Embryophyta</taxon>
        <taxon>Tracheophyta</taxon>
        <taxon>Spermatophyta</taxon>
        <taxon>Magnoliopsida</taxon>
        <taxon>Liliopsida</taxon>
        <taxon>Poales</taxon>
        <taxon>Poaceae</taxon>
        <taxon>BOP clade</taxon>
        <taxon>Oryzoideae</taxon>
        <taxon>Oryzeae</taxon>
        <taxon>Oryzinae</taxon>
        <taxon>Leersia</taxon>
    </lineage>
</organism>
<comment type="similarity">
    <text evidence="1">Belongs to the disease resistance NB-LRR family.</text>
</comment>
<dbReference type="InterPro" id="IPR027417">
    <property type="entry name" value="P-loop_NTPase"/>
</dbReference>
<dbReference type="GO" id="GO:0002758">
    <property type="term" value="P:innate immune response-activating signaling pathway"/>
    <property type="evidence" value="ECO:0007669"/>
    <property type="project" value="UniProtKB-ARBA"/>
</dbReference>
<dbReference type="InterPro" id="IPR036388">
    <property type="entry name" value="WH-like_DNA-bd_sf"/>
</dbReference>
<evidence type="ECO:0000313" key="12">
    <source>
        <dbReference type="EnsemblPlants" id="LPERR08G00670.1"/>
    </source>
</evidence>
<dbReference type="AlphaFoldDB" id="A0A0D9X3J4"/>
<dbReference type="Gramene" id="LPERR08G00670.1">
    <property type="protein sequence ID" value="LPERR08G00670.1"/>
    <property type="gene ID" value="LPERR08G00670"/>
</dbReference>
<evidence type="ECO:0000256" key="5">
    <source>
        <dbReference type="ARBA" id="ARBA00022821"/>
    </source>
</evidence>
<keyword evidence="13" id="KW-1185">Reference proteome</keyword>
<dbReference type="SUPFAM" id="SSF52058">
    <property type="entry name" value="L domain-like"/>
    <property type="match status" value="1"/>
</dbReference>
<feature type="domain" description="Disease resistance protein winged helix" evidence="10">
    <location>
        <begin position="1149"/>
        <end position="1198"/>
    </location>
</feature>
<accession>A0A0D9X3J4</accession>
<reference evidence="12" key="3">
    <citation type="submission" date="2015-04" db="UniProtKB">
        <authorList>
            <consortium name="EnsemblPlants"/>
        </authorList>
    </citation>
    <scope>IDENTIFICATION</scope>
</reference>
<dbReference type="CDD" id="cd14798">
    <property type="entry name" value="RX-CC_like"/>
    <property type="match status" value="2"/>
</dbReference>
<dbReference type="PROSITE" id="PS51450">
    <property type="entry name" value="LRR"/>
    <property type="match status" value="1"/>
</dbReference>
<proteinExistence type="inferred from homology"/>
<evidence type="ECO:0000259" key="9">
    <source>
        <dbReference type="Pfam" id="PF18052"/>
    </source>
</evidence>
<name>A0A0D9X3J4_9ORYZ</name>
<feature type="domain" description="Disease resistance R13L4/SHOC-2-like LRR" evidence="11">
    <location>
        <begin position="551"/>
        <end position="716"/>
    </location>
</feature>
<evidence type="ECO:0000256" key="3">
    <source>
        <dbReference type="ARBA" id="ARBA00022737"/>
    </source>
</evidence>
<feature type="domain" description="NB-ARC" evidence="8">
    <location>
        <begin position="173"/>
        <end position="338"/>
    </location>
</feature>
<evidence type="ECO:0000259" key="10">
    <source>
        <dbReference type="Pfam" id="PF23559"/>
    </source>
</evidence>
<dbReference type="InterPro" id="IPR041118">
    <property type="entry name" value="Rx_N"/>
</dbReference>
<keyword evidence="4" id="KW-0547">Nucleotide-binding</keyword>